<comment type="caution">
    <text evidence="2">The sequence shown here is derived from an EMBL/GenBank/DDBJ whole genome shotgun (WGS) entry which is preliminary data.</text>
</comment>
<dbReference type="SUPFAM" id="SSF101898">
    <property type="entry name" value="NHL repeat"/>
    <property type="match status" value="1"/>
</dbReference>
<organism evidence="2 3">
    <name type="scientific">Ramlibacter lithotrophicus</name>
    <dbReference type="NCBI Taxonomy" id="2606681"/>
    <lineage>
        <taxon>Bacteria</taxon>
        <taxon>Pseudomonadati</taxon>
        <taxon>Pseudomonadota</taxon>
        <taxon>Betaproteobacteria</taxon>
        <taxon>Burkholderiales</taxon>
        <taxon>Comamonadaceae</taxon>
        <taxon>Ramlibacter</taxon>
    </lineage>
</organism>
<dbReference type="InterPro" id="IPR015943">
    <property type="entry name" value="WD40/YVTN_repeat-like_dom_sf"/>
</dbReference>
<accession>A0A7X6DGX9</accession>
<dbReference type="PANTHER" id="PTHR40274:SF3">
    <property type="entry name" value="VIRGINIAMYCIN B LYASE"/>
    <property type="match status" value="1"/>
</dbReference>
<reference evidence="2 3" key="1">
    <citation type="journal article" date="2020" name="Nature">
        <title>Bacterial chemolithoautotrophy via manganese oxidation.</title>
        <authorList>
            <person name="Yu H."/>
            <person name="Leadbetter J.R."/>
        </authorList>
    </citation>
    <scope>NUCLEOTIDE SEQUENCE [LARGE SCALE GENOMIC DNA]</scope>
    <source>
        <strain evidence="2 3">RBP-1</strain>
    </source>
</reference>
<keyword evidence="1" id="KW-0732">Signal</keyword>
<evidence type="ECO:0008006" key="4">
    <source>
        <dbReference type="Google" id="ProtNLM"/>
    </source>
</evidence>
<feature type="signal peptide" evidence="1">
    <location>
        <begin position="1"/>
        <end position="23"/>
    </location>
</feature>
<evidence type="ECO:0000313" key="3">
    <source>
        <dbReference type="Proteomes" id="UP000521868"/>
    </source>
</evidence>
<dbReference type="Proteomes" id="UP000521868">
    <property type="component" value="Unassembled WGS sequence"/>
</dbReference>
<dbReference type="SUPFAM" id="SSF63829">
    <property type="entry name" value="Calcium-dependent phosphotriesterase"/>
    <property type="match status" value="1"/>
</dbReference>
<dbReference type="PROSITE" id="PS51257">
    <property type="entry name" value="PROKAR_LIPOPROTEIN"/>
    <property type="match status" value="1"/>
</dbReference>
<dbReference type="Gene3D" id="2.130.10.10">
    <property type="entry name" value="YVTN repeat-like/Quinoprotein amine dehydrogenase"/>
    <property type="match status" value="2"/>
</dbReference>
<keyword evidence="3" id="KW-1185">Reference proteome</keyword>
<protein>
    <recommendedName>
        <fullName evidence="4">Virginiamycin B lyase</fullName>
    </recommendedName>
</protein>
<name>A0A7X6DGX9_9BURK</name>
<proteinExistence type="predicted"/>
<dbReference type="RefSeq" id="WP_168107946.1">
    <property type="nucleotide sequence ID" value="NZ_VTOX01000004.1"/>
</dbReference>
<sequence length="328" mass="35068">MARPATFFLAVVLATGACDPATAASTGAQPGAKMSSGTVIEWAVPSPRYARDPAIGRDGRVYFAVKRGDKIARFDPRSQRFHEWAVPEGSRPQGVVVMPDGKVIFGGTGLGELDPSTGTVRQFRRPTSDSGQVYSLALGADETVWYTVKSVGKLGKLEPSSGRVTEFVIGDDPYGVAVDARGHVWVTRKGADRITRFDPATGQITDMVLPRGSQPRRITATADGILWVTLYGVGRLAKVDPITVTVVKEYTMPGGPNGGPYAVNADATGRVWVSEVQTDQVIMLNPASNTIRIFKLPTRDGGVRNAAIDAEGRYWYIGSISGKLGVID</sequence>
<dbReference type="EMBL" id="VTOX01000004">
    <property type="protein sequence ID" value="NKE66828.1"/>
    <property type="molecule type" value="Genomic_DNA"/>
</dbReference>
<evidence type="ECO:0000313" key="2">
    <source>
        <dbReference type="EMBL" id="NKE66828.1"/>
    </source>
</evidence>
<dbReference type="PANTHER" id="PTHR40274">
    <property type="entry name" value="VIRGINIAMYCIN B LYASE"/>
    <property type="match status" value="1"/>
</dbReference>
<feature type="chain" id="PRO_5030586518" description="Virginiamycin B lyase" evidence="1">
    <location>
        <begin position="24"/>
        <end position="328"/>
    </location>
</feature>
<evidence type="ECO:0000256" key="1">
    <source>
        <dbReference type="SAM" id="SignalP"/>
    </source>
</evidence>
<dbReference type="Pfam" id="PF24684">
    <property type="entry name" value="Vgb_lyase"/>
    <property type="match status" value="1"/>
</dbReference>
<dbReference type="AlphaFoldDB" id="A0A7X6DGX9"/>
<dbReference type="InterPro" id="IPR051344">
    <property type="entry name" value="Vgb"/>
</dbReference>
<gene>
    <name evidence="2" type="ORF">RAMLITH_13425</name>
</gene>